<evidence type="ECO:0000313" key="7">
    <source>
        <dbReference type="EMBL" id="MCF0043398.1"/>
    </source>
</evidence>
<dbReference type="RefSeq" id="WP_234616150.1">
    <property type="nucleotide sequence ID" value="NZ_CP098806.1"/>
</dbReference>
<proteinExistence type="predicted"/>
<dbReference type="Pfam" id="PF10531">
    <property type="entry name" value="SLBB"/>
    <property type="match status" value="5"/>
</dbReference>
<evidence type="ECO:0000256" key="1">
    <source>
        <dbReference type="ARBA" id="ARBA00022729"/>
    </source>
</evidence>
<evidence type="ECO:0000259" key="5">
    <source>
        <dbReference type="Pfam" id="PF02563"/>
    </source>
</evidence>
<feature type="chain" id="PRO_5040941457" evidence="4">
    <location>
        <begin position="29"/>
        <end position="838"/>
    </location>
</feature>
<feature type="domain" description="Soluble ligand binding" evidence="6">
    <location>
        <begin position="729"/>
        <end position="766"/>
    </location>
</feature>
<keyword evidence="3" id="KW-0472">Membrane</keyword>
<feature type="region of interest" description="Disordered" evidence="2">
    <location>
        <begin position="39"/>
        <end position="129"/>
    </location>
</feature>
<feature type="domain" description="Soluble ligand binding" evidence="6">
    <location>
        <begin position="505"/>
        <end position="557"/>
    </location>
</feature>
<feature type="domain" description="Polysaccharide export protein N-terminal" evidence="5">
    <location>
        <begin position="158"/>
        <end position="221"/>
    </location>
</feature>
<dbReference type="Gene3D" id="3.10.560.10">
    <property type="entry name" value="Outer membrane lipoprotein wza domain like"/>
    <property type="match status" value="6"/>
</dbReference>
<comment type="caution">
    <text evidence="7">The sequence shown here is derived from an EMBL/GenBank/DDBJ whole genome shotgun (WGS) entry which is preliminary data.</text>
</comment>
<sequence>MNRFKLAKSYKSILLYLLCLFISLPALSQVIIPQSLPNAPTGTSPQSGNATGTSRGNAGNTGNTGNTQGNQPGANQQQQQQQGNQQNADNQGNEKGKAPGDPKLQGQDQSEQSKINDTTSAKLTPEDQEKEALRQKIYGYALFADKNLDPIPDLQIATPTNYIVGPGDELKIFIYNYAESTFEVDVTKDGFISLPRVGNVYVAGRTIEEVRKILIDKFSKFTPGLIGTGGETARTKLMVTLGDVRTVKVFVTGEVINPGTYQVSSLSSAFNALYQAGGPNEIGSFRDVRVVRQGKVVSHIDIYDYLVNGKIDGDIRVQDNDNVVVGYYLKRAEIAGMVKRPGIYELKPEEKLGDMLRYSGGFNDKAYRARLKVQRITSKERKILDVAEANYESFEIVTGDSVNVETVLDRFENIVTVEGAVMRPGDYALDNSPSLKQLIENAQGLREDAFVGRVSVLRTRQDLVLESISINYTDILNNVTPDLILTRLDRVIIPSKFDMAESAYVSVNGEVNNTKIGENEGKFPYTVNMTLEDLLVQAGGLKESAYTSEIEVIRRKRNSIAGAANAQISEVFKFDVDRDLSLNSKGSNFTLMPFDQVTVRKSPNYVEQQSVFVEGEVLIAGPYTIVNKNDKISDVIKRAGGLTELAYPEGATLLRRTLVRELDEPTDFDQAEQTEKSIKSGTIIGDVPNVKEESIGIKLKNILKSPGSFEDLIVQEGDIIRIPKRLETVQVNGAVLYPTTVKYGKGMAFSDYISQSGGFTVQSLRKSSYIKYPNGNVDRTRRFLFFNVYPKVEPGSEIFVPVRAAPVLNTQQAIATATGLLSSVMGLIVTVLAFRSIR</sequence>
<accession>A0A9X1TCB7</accession>
<evidence type="ECO:0000256" key="2">
    <source>
        <dbReference type="SAM" id="MobiDB-lite"/>
    </source>
</evidence>
<feature type="domain" description="Soluble ligand binding" evidence="6">
    <location>
        <begin position="334"/>
        <end position="376"/>
    </location>
</feature>
<keyword evidence="3" id="KW-0812">Transmembrane</keyword>
<feature type="compositionally biased region" description="Polar residues" evidence="2">
    <location>
        <begin position="106"/>
        <end position="122"/>
    </location>
</feature>
<keyword evidence="1 4" id="KW-0732">Signal</keyword>
<protein>
    <submittedName>
        <fullName evidence="7">SLBB domain-containing protein</fullName>
    </submittedName>
</protein>
<dbReference type="EMBL" id="JAJTTA010000006">
    <property type="protein sequence ID" value="MCF0043398.1"/>
    <property type="molecule type" value="Genomic_DNA"/>
</dbReference>
<evidence type="ECO:0000313" key="8">
    <source>
        <dbReference type="Proteomes" id="UP001139700"/>
    </source>
</evidence>
<dbReference type="AlphaFoldDB" id="A0A9X1TCB7"/>
<evidence type="ECO:0000259" key="6">
    <source>
        <dbReference type="Pfam" id="PF10531"/>
    </source>
</evidence>
<feature type="signal peptide" evidence="4">
    <location>
        <begin position="1"/>
        <end position="28"/>
    </location>
</feature>
<feature type="compositionally biased region" description="Low complexity" evidence="2">
    <location>
        <begin position="48"/>
        <end position="91"/>
    </location>
</feature>
<name>A0A9X1TCB7_9BACT</name>
<dbReference type="PANTHER" id="PTHR33619:SF3">
    <property type="entry name" value="POLYSACCHARIDE EXPORT PROTEIN GFCE-RELATED"/>
    <property type="match status" value="1"/>
</dbReference>
<evidence type="ECO:0000256" key="3">
    <source>
        <dbReference type="SAM" id="Phobius"/>
    </source>
</evidence>
<evidence type="ECO:0000256" key="4">
    <source>
        <dbReference type="SAM" id="SignalP"/>
    </source>
</evidence>
<dbReference type="Pfam" id="PF02563">
    <property type="entry name" value="Poly_export"/>
    <property type="match status" value="1"/>
</dbReference>
<dbReference type="InterPro" id="IPR019554">
    <property type="entry name" value="Soluble_ligand-bd"/>
</dbReference>
<feature type="transmembrane region" description="Helical" evidence="3">
    <location>
        <begin position="813"/>
        <end position="834"/>
    </location>
</feature>
<keyword evidence="8" id="KW-1185">Reference proteome</keyword>
<dbReference type="GO" id="GO:0015159">
    <property type="term" value="F:polysaccharide transmembrane transporter activity"/>
    <property type="evidence" value="ECO:0007669"/>
    <property type="project" value="InterPro"/>
</dbReference>
<dbReference type="InterPro" id="IPR049712">
    <property type="entry name" value="Poly_export"/>
</dbReference>
<organism evidence="7 8">
    <name type="scientific">Dyadobacter fanqingshengii</name>
    <dbReference type="NCBI Taxonomy" id="2906443"/>
    <lineage>
        <taxon>Bacteria</taxon>
        <taxon>Pseudomonadati</taxon>
        <taxon>Bacteroidota</taxon>
        <taxon>Cytophagia</taxon>
        <taxon>Cytophagales</taxon>
        <taxon>Spirosomataceae</taxon>
        <taxon>Dyadobacter</taxon>
    </lineage>
</organism>
<dbReference type="Gene3D" id="3.30.1950.10">
    <property type="entry name" value="wza like domain"/>
    <property type="match status" value="1"/>
</dbReference>
<keyword evidence="3" id="KW-1133">Transmembrane helix</keyword>
<feature type="domain" description="Soluble ligand binding" evidence="6">
    <location>
        <begin position="414"/>
        <end position="459"/>
    </location>
</feature>
<dbReference type="Proteomes" id="UP001139700">
    <property type="component" value="Unassembled WGS sequence"/>
</dbReference>
<dbReference type="InterPro" id="IPR003715">
    <property type="entry name" value="Poly_export_N"/>
</dbReference>
<feature type="domain" description="Soluble ligand binding" evidence="6">
    <location>
        <begin position="248"/>
        <end position="295"/>
    </location>
</feature>
<gene>
    <name evidence="7" type="ORF">LXM24_25055</name>
</gene>
<reference evidence="7" key="1">
    <citation type="submission" date="2021-12" db="EMBL/GenBank/DDBJ databases">
        <title>Novel species in genus Dyadobacter.</title>
        <authorList>
            <person name="Ma C."/>
        </authorList>
    </citation>
    <scope>NUCLEOTIDE SEQUENCE</scope>
    <source>
        <strain evidence="7">CY399</strain>
    </source>
</reference>
<dbReference type="PANTHER" id="PTHR33619">
    <property type="entry name" value="POLYSACCHARIDE EXPORT PROTEIN GFCE-RELATED"/>
    <property type="match status" value="1"/>
</dbReference>